<evidence type="ECO:0000313" key="10">
    <source>
        <dbReference type="EMBL" id="ABX42451.1"/>
    </source>
</evidence>
<dbReference type="InterPro" id="IPR034422">
    <property type="entry name" value="HydE/PylB-like"/>
</dbReference>
<dbReference type="PANTHER" id="PTHR43726">
    <property type="entry name" value="3-METHYLORNITHINE SYNTHASE"/>
    <property type="match status" value="1"/>
</dbReference>
<keyword evidence="4 7" id="KW-0408">Iron</keyword>
<evidence type="ECO:0000256" key="6">
    <source>
        <dbReference type="ARBA" id="ARBA00034078"/>
    </source>
</evidence>
<feature type="binding site" evidence="7">
    <location>
        <position position="91"/>
    </location>
    <ligand>
        <name>[4Fe-4S] cluster</name>
        <dbReference type="ChEBI" id="CHEBI:49883"/>
        <note>4Fe-4S-S-AdoMet</note>
    </ligand>
</feature>
<dbReference type="SMART" id="SM00876">
    <property type="entry name" value="BATS"/>
    <property type="match status" value="1"/>
</dbReference>
<keyword evidence="1 7" id="KW-0004">4Fe-4S</keyword>
<evidence type="ECO:0000259" key="9">
    <source>
        <dbReference type="PROSITE" id="PS51918"/>
    </source>
</evidence>
<dbReference type="SFLD" id="SFLDG01280">
    <property type="entry name" value="HydE/PylB-like"/>
    <property type="match status" value="1"/>
</dbReference>
<dbReference type="GO" id="GO:0046872">
    <property type="term" value="F:metal ion binding"/>
    <property type="evidence" value="ECO:0007669"/>
    <property type="project" value="UniProtKB-KW"/>
</dbReference>
<keyword evidence="2 7" id="KW-0949">S-adenosyl-L-methionine</keyword>
<feature type="binding site" evidence="8">
    <location>
        <position position="159"/>
    </location>
    <ligand>
        <name>(3R)-3-methyl-D-ornithine</name>
        <dbReference type="ChEBI" id="CHEBI:64642"/>
    </ligand>
</feature>
<evidence type="ECO:0000256" key="8">
    <source>
        <dbReference type="PIRSR" id="PIRSR004762-2"/>
    </source>
</evidence>
<keyword evidence="3" id="KW-0479">Metal-binding</keyword>
<dbReference type="InterPro" id="IPR013785">
    <property type="entry name" value="Aldolase_TIM"/>
</dbReference>
<dbReference type="InterPro" id="IPR006638">
    <property type="entry name" value="Elp3/MiaA/NifB-like_rSAM"/>
</dbReference>
<dbReference type="InterPro" id="IPR007197">
    <property type="entry name" value="rSAM"/>
</dbReference>
<accession>A9KIJ9</accession>
<evidence type="ECO:0000256" key="3">
    <source>
        <dbReference type="ARBA" id="ARBA00022723"/>
    </source>
</evidence>
<dbReference type="EMBL" id="CP000885">
    <property type="protein sequence ID" value="ABX42451.1"/>
    <property type="molecule type" value="Genomic_DNA"/>
</dbReference>
<dbReference type="SUPFAM" id="SSF102114">
    <property type="entry name" value="Radical SAM enzymes"/>
    <property type="match status" value="1"/>
</dbReference>
<dbReference type="Proteomes" id="UP000000370">
    <property type="component" value="Chromosome"/>
</dbReference>
<dbReference type="CDD" id="cd01335">
    <property type="entry name" value="Radical_SAM"/>
    <property type="match status" value="1"/>
</dbReference>
<dbReference type="GO" id="GO:0044272">
    <property type="term" value="P:sulfur compound biosynthetic process"/>
    <property type="evidence" value="ECO:0007669"/>
    <property type="project" value="UniProtKB-ARBA"/>
</dbReference>
<dbReference type="Gene3D" id="3.20.20.70">
    <property type="entry name" value="Aldolase class I"/>
    <property type="match status" value="1"/>
</dbReference>
<evidence type="ECO:0000256" key="1">
    <source>
        <dbReference type="ARBA" id="ARBA00022485"/>
    </source>
</evidence>
<proteinExistence type="predicted"/>
<dbReference type="SMART" id="SM00729">
    <property type="entry name" value="Elp3"/>
    <property type="match status" value="1"/>
</dbReference>
<dbReference type="STRING" id="357809.Cphy_2083"/>
<feature type="binding site" evidence="8">
    <location>
        <position position="204"/>
    </location>
    <ligand>
        <name>S-adenosyl-L-methionine</name>
        <dbReference type="ChEBI" id="CHEBI:59789"/>
    </ligand>
</feature>
<dbReference type="GO" id="GO:0016740">
    <property type="term" value="F:transferase activity"/>
    <property type="evidence" value="ECO:0007669"/>
    <property type="project" value="TreeGrafter"/>
</dbReference>
<dbReference type="InterPro" id="IPR010722">
    <property type="entry name" value="BATS_dom"/>
</dbReference>
<dbReference type="RefSeq" id="WP_012200105.1">
    <property type="nucleotide sequence ID" value="NC_010001.1"/>
</dbReference>
<dbReference type="OrthoDB" id="9775764at2"/>
<reference evidence="11" key="1">
    <citation type="submission" date="2007-11" db="EMBL/GenBank/DDBJ databases">
        <title>Complete genome sequence of Clostridium phytofermentans ISDg.</title>
        <authorList>
            <person name="Leschine S.B."/>
            <person name="Warnick T.A."/>
            <person name="Blanchard J.L."/>
            <person name="Schnell D.J."/>
            <person name="Petit E.L."/>
            <person name="LaTouf W.G."/>
            <person name="Copeland A."/>
            <person name="Lucas S."/>
            <person name="Lapidus A."/>
            <person name="Barry K."/>
            <person name="Glavina del Rio T."/>
            <person name="Dalin E."/>
            <person name="Tice H."/>
            <person name="Pitluck S."/>
            <person name="Kiss H."/>
            <person name="Brettin T."/>
            <person name="Bruce D."/>
            <person name="Detter J.C."/>
            <person name="Han C."/>
            <person name="Kuske C."/>
            <person name="Schmutz J."/>
            <person name="Larimer F."/>
            <person name="Land M."/>
            <person name="Hauser L."/>
            <person name="Kyrpides N."/>
            <person name="Kim E.A."/>
            <person name="Richardson P."/>
        </authorList>
    </citation>
    <scope>NUCLEOTIDE SEQUENCE [LARGE SCALE GENOMIC DNA]</scope>
    <source>
        <strain evidence="11">ATCC 700394 / DSM 18823 / ISDg</strain>
    </source>
</reference>
<gene>
    <name evidence="10" type="ordered locus">Cphy_2083</name>
</gene>
<feature type="binding site" evidence="7">
    <location>
        <position position="84"/>
    </location>
    <ligand>
        <name>[4Fe-4S] cluster</name>
        <dbReference type="ChEBI" id="CHEBI:49883"/>
        <note>4Fe-4S-S-AdoMet</note>
    </ligand>
</feature>
<evidence type="ECO:0000256" key="4">
    <source>
        <dbReference type="ARBA" id="ARBA00023004"/>
    </source>
</evidence>
<keyword evidence="11" id="KW-1185">Reference proteome</keyword>
<dbReference type="SFLD" id="SFLDG01060">
    <property type="entry name" value="BATS_domain_containing"/>
    <property type="match status" value="1"/>
</dbReference>
<feature type="binding site" evidence="7">
    <location>
        <position position="88"/>
    </location>
    <ligand>
        <name>[4Fe-4S] cluster</name>
        <dbReference type="ChEBI" id="CHEBI:49883"/>
        <note>4Fe-4S-S-AdoMet</note>
    </ligand>
</feature>
<dbReference type="eggNOG" id="COG0502">
    <property type="taxonomic scope" value="Bacteria"/>
</dbReference>
<evidence type="ECO:0000256" key="7">
    <source>
        <dbReference type="PIRSR" id="PIRSR004762-1"/>
    </source>
</evidence>
<evidence type="ECO:0000313" key="11">
    <source>
        <dbReference type="Proteomes" id="UP000000370"/>
    </source>
</evidence>
<feature type="domain" description="Radical SAM core" evidence="9">
    <location>
        <begin position="70"/>
        <end position="292"/>
    </location>
</feature>
<sequence length="372" mass="42452">MSARKEGIDSLIKSPSTTLFEEQKLLVNKLKQDNLLSKEEFLTLLKQSSEEISEYLFSLAREVRQKIYGNSVYIRGLIEFTNFCKNDCFYCGIRKSNANAERYRLLEDEILSACEIGYELGFRTYVLQGGEDGYYKDDFICNLISRIKRDYSDCAITLSIGERSYDSYLSYYQAGADRYLLRHETASEEHYQKLHPSNLTLSNRKRCLWDLKSIGYQVGSGFMVGSPYQKPENLIEDLLFLHELQPHMVGIGPFIPHKDTPFASESAGTLELTLYLIGILRLMFPNALLPSTTALGTIHPLGREKGILAGANVVMPNLSPREVRSKYMLYDNKICTGDEAAECRFCMERRMNKIGYEIAVDRGDYKGGKCYV</sequence>
<feature type="binding site" evidence="8">
    <location>
        <position position="184"/>
    </location>
    <ligand>
        <name>S-adenosyl-L-methionine</name>
        <dbReference type="ChEBI" id="CHEBI:59789"/>
    </ligand>
</feature>
<dbReference type="InterPro" id="IPR024021">
    <property type="entry name" value="FeFe-hyd_HydE_rSAM"/>
</dbReference>
<evidence type="ECO:0000256" key="2">
    <source>
        <dbReference type="ARBA" id="ARBA00022691"/>
    </source>
</evidence>
<dbReference type="AlphaFoldDB" id="A9KIJ9"/>
<comment type="cofactor">
    <cofactor evidence="6">
        <name>[2Fe-2S] cluster</name>
        <dbReference type="ChEBI" id="CHEBI:190135"/>
    </cofactor>
</comment>
<dbReference type="Pfam" id="PF04055">
    <property type="entry name" value="Radical_SAM"/>
    <property type="match status" value="1"/>
</dbReference>
<dbReference type="InterPro" id="IPR058240">
    <property type="entry name" value="rSAM_sf"/>
</dbReference>
<dbReference type="SFLD" id="SFLDF00348">
    <property type="entry name" value="FeFe_hydrogenase_maturase_(Hyd"/>
    <property type="match status" value="1"/>
</dbReference>
<dbReference type="NCBIfam" id="TIGR03956">
    <property type="entry name" value="rSAM_HydE"/>
    <property type="match status" value="1"/>
</dbReference>
<dbReference type="HOGENOM" id="CLU_033172_0_1_9"/>
<comment type="cofactor">
    <cofactor evidence="7">
        <name>[4Fe-4S] cluster</name>
        <dbReference type="ChEBI" id="CHEBI:49883"/>
    </cofactor>
    <text evidence="7">Binds 1 [4Fe-4S] cluster. The cluster is coordinated with 3 cysteines and an exchangeable S-adenosyl-L-methionine.</text>
</comment>
<organism evidence="10 11">
    <name type="scientific">Lachnoclostridium phytofermentans (strain ATCC 700394 / DSM 18823 / ISDg)</name>
    <name type="common">Clostridium phytofermentans</name>
    <dbReference type="NCBI Taxonomy" id="357809"/>
    <lineage>
        <taxon>Bacteria</taxon>
        <taxon>Bacillati</taxon>
        <taxon>Bacillota</taxon>
        <taxon>Clostridia</taxon>
        <taxon>Lachnospirales</taxon>
        <taxon>Lachnospiraceae</taxon>
    </lineage>
</organism>
<protein>
    <submittedName>
        <fullName evidence="10">Radical SAM domain protein</fullName>
    </submittedName>
</protein>
<name>A9KIJ9_LACP7</name>
<dbReference type="SFLD" id="SFLDS00029">
    <property type="entry name" value="Radical_SAM"/>
    <property type="match status" value="1"/>
</dbReference>
<dbReference type="GO" id="GO:0051539">
    <property type="term" value="F:4 iron, 4 sulfur cluster binding"/>
    <property type="evidence" value="ECO:0007669"/>
    <property type="project" value="UniProtKB-KW"/>
</dbReference>
<dbReference type="KEGG" id="cpy:Cphy_2083"/>
<dbReference type="GO" id="GO:0042364">
    <property type="term" value="P:water-soluble vitamin biosynthetic process"/>
    <property type="evidence" value="ECO:0007669"/>
    <property type="project" value="UniProtKB-ARBA"/>
</dbReference>
<dbReference type="PANTHER" id="PTHR43726:SF1">
    <property type="entry name" value="BIOTIN SYNTHASE"/>
    <property type="match status" value="1"/>
</dbReference>
<dbReference type="PIRSF" id="PIRSF004762">
    <property type="entry name" value="CHP00423"/>
    <property type="match status" value="1"/>
</dbReference>
<keyword evidence="5 7" id="KW-0411">Iron-sulfur</keyword>
<dbReference type="PROSITE" id="PS51918">
    <property type="entry name" value="RADICAL_SAM"/>
    <property type="match status" value="1"/>
</dbReference>
<evidence type="ECO:0000256" key="5">
    <source>
        <dbReference type="ARBA" id="ARBA00023014"/>
    </source>
</evidence>